<feature type="region of interest" description="Disordered" evidence="2">
    <location>
        <begin position="1"/>
        <end position="22"/>
    </location>
</feature>
<name>U6L380_EIMTE</name>
<dbReference type="SUPFAM" id="SSF48452">
    <property type="entry name" value="TPR-like"/>
    <property type="match status" value="1"/>
</dbReference>
<dbReference type="InterPro" id="IPR011990">
    <property type="entry name" value="TPR-like_helical_dom_sf"/>
</dbReference>
<feature type="compositionally biased region" description="Low complexity" evidence="2">
    <location>
        <begin position="80"/>
        <end position="93"/>
    </location>
</feature>
<gene>
    <name evidence="3" type="ORF">ETH_00038215</name>
</gene>
<dbReference type="PROSITE" id="PS50005">
    <property type="entry name" value="TPR"/>
    <property type="match status" value="1"/>
</dbReference>
<evidence type="ECO:0000256" key="2">
    <source>
        <dbReference type="SAM" id="MobiDB-lite"/>
    </source>
</evidence>
<keyword evidence="4" id="KW-1185">Reference proteome</keyword>
<dbReference type="VEuPathDB" id="ToxoDB:ETH_00038215"/>
<dbReference type="PANTHER" id="PTHR46014">
    <property type="entry name" value="TETRATRICOPEPTIDE REPEAT PROTEIN 1"/>
    <property type="match status" value="1"/>
</dbReference>
<dbReference type="VEuPathDB" id="ToxoDB:ETH2_0719500"/>
<keyword evidence="1" id="KW-0802">TPR repeat</keyword>
<dbReference type="InterPro" id="IPR019734">
    <property type="entry name" value="TPR_rpt"/>
</dbReference>
<reference evidence="3" key="2">
    <citation type="submission" date="2013-10" db="EMBL/GenBank/DDBJ databases">
        <authorList>
            <person name="Aslett M."/>
        </authorList>
    </citation>
    <scope>NUCLEOTIDE SEQUENCE [LARGE SCALE GENOMIC DNA]</scope>
    <source>
        <strain evidence="3">Houghton</strain>
    </source>
</reference>
<evidence type="ECO:0000313" key="4">
    <source>
        <dbReference type="Proteomes" id="UP000030747"/>
    </source>
</evidence>
<dbReference type="RefSeq" id="XP_013235604.1">
    <property type="nucleotide sequence ID" value="XM_013380150.1"/>
</dbReference>
<dbReference type="EMBL" id="HG677739">
    <property type="protein sequence ID" value="CDJ44857.1"/>
    <property type="molecule type" value="Genomic_DNA"/>
</dbReference>
<proteinExistence type="predicted"/>
<organism evidence="3 4">
    <name type="scientific">Eimeria tenella</name>
    <name type="common">Coccidian parasite</name>
    <dbReference type="NCBI Taxonomy" id="5802"/>
    <lineage>
        <taxon>Eukaryota</taxon>
        <taxon>Sar</taxon>
        <taxon>Alveolata</taxon>
        <taxon>Apicomplexa</taxon>
        <taxon>Conoidasida</taxon>
        <taxon>Coccidia</taxon>
        <taxon>Eucoccidiorida</taxon>
        <taxon>Eimeriorina</taxon>
        <taxon>Eimeriidae</taxon>
        <taxon>Eimeria</taxon>
    </lineage>
</organism>
<sequence>AADPAAAAAAAAAAPRFEELDGEEADEQLTAAELKERGNCEFKRGQVSAALQLYAAAINKLEKETEEVEAQLDALEIRAEQLQQQQQQQQCEGEQGRQEAGEEKGEKEQQQQEEQQQQQQQQQGEQQQEQDPREHPAAHLLPEKDLLQYRQLLQQVQQLDEMHAVLKSNRALCHLHYGAFDLAVADSTDAIRANPNYAKGYLRRFRGYEGKKKWHEALSDLNKAIELDPKLAESYASELRRVKRESEQQFEKEKEEMISKLKDLGNFVLGKVGLSLDNFKVEQNPQTGSYNIQFQQNPKP</sequence>
<feature type="compositionally biased region" description="Low complexity" evidence="2">
    <location>
        <begin position="1"/>
        <end position="15"/>
    </location>
</feature>
<dbReference type="OrthoDB" id="1872379at2759"/>
<feature type="region of interest" description="Disordered" evidence="2">
    <location>
        <begin position="80"/>
        <end position="135"/>
    </location>
</feature>
<dbReference type="Proteomes" id="UP000030747">
    <property type="component" value="Unassembled WGS sequence"/>
</dbReference>
<feature type="compositionally biased region" description="Low complexity" evidence="2">
    <location>
        <begin position="112"/>
        <end position="129"/>
    </location>
</feature>
<protein>
    <submittedName>
        <fullName evidence="3">TPR domain-containing protein, putative</fullName>
    </submittedName>
</protein>
<dbReference type="OMA" id="EGNDHFR"/>
<reference evidence="3" key="1">
    <citation type="submission" date="2013-10" db="EMBL/GenBank/DDBJ databases">
        <title>Genomic analysis of the causative agents of coccidiosis in chickens.</title>
        <authorList>
            <person name="Reid A.J."/>
            <person name="Blake D."/>
            <person name="Billington K."/>
            <person name="Browne H."/>
            <person name="Dunn M."/>
            <person name="Hung S."/>
            <person name="Kawahara F."/>
            <person name="Miranda-Saavedra D."/>
            <person name="Mourier T."/>
            <person name="Nagra H."/>
            <person name="Otto T.D."/>
            <person name="Rawlings N."/>
            <person name="Sanchez A."/>
            <person name="Sanders M."/>
            <person name="Subramaniam C."/>
            <person name="Tay Y."/>
            <person name="Dear P."/>
            <person name="Doerig C."/>
            <person name="Gruber A."/>
            <person name="Parkinson J."/>
            <person name="Shirley M."/>
            <person name="Wan K.L."/>
            <person name="Berriman M."/>
            <person name="Tomley F."/>
            <person name="Pain A."/>
        </authorList>
    </citation>
    <scope>NUCLEOTIDE SEQUENCE [LARGE SCALE GENOMIC DNA]</scope>
    <source>
        <strain evidence="3">Houghton</strain>
    </source>
</reference>
<accession>U6L380</accession>
<dbReference type="GeneID" id="25256684"/>
<feature type="non-terminal residue" evidence="3">
    <location>
        <position position="1"/>
    </location>
</feature>
<dbReference type="SMART" id="SM00028">
    <property type="entry name" value="TPR"/>
    <property type="match status" value="3"/>
</dbReference>
<feature type="repeat" description="TPR" evidence="1">
    <location>
        <begin position="198"/>
        <end position="231"/>
    </location>
</feature>
<feature type="compositionally biased region" description="Basic and acidic residues" evidence="2">
    <location>
        <begin position="94"/>
        <end position="110"/>
    </location>
</feature>
<dbReference type="AlphaFoldDB" id="U6L380"/>
<dbReference type="PANTHER" id="PTHR46014:SF1">
    <property type="entry name" value="TETRATRICOPEPTIDE REPEAT PROTEIN 1"/>
    <property type="match status" value="1"/>
</dbReference>
<dbReference type="InterPro" id="IPR052769">
    <property type="entry name" value="TPR_domain_protein"/>
</dbReference>
<evidence type="ECO:0000313" key="3">
    <source>
        <dbReference type="EMBL" id="CDJ44857.1"/>
    </source>
</evidence>
<dbReference type="Gene3D" id="1.25.40.10">
    <property type="entry name" value="Tetratricopeptide repeat domain"/>
    <property type="match status" value="1"/>
</dbReference>
<evidence type="ECO:0000256" key="1">
    <source>
        <dbReference type="PROSITE-ProRule" id="PRU00339"/>
    </source>
</evidence>